<evidence type="ECO:0000313" key="2">
    <source>
        <dbReference type="EMBL" id="ERK72677.1"/>
    </source>
</evidence>
<dbReference type="AlphaFoldDB" id="U2TD95"/>
<feature type="non-terminal residue" evidence="2">
    <location>
        <position position="58"/>
    </location>
</feature>
<feature type="compositionally biased region" description="Basic residues" evidence="1">
    <location>
        <begin position="1"/>
        <end position="10"/>
    </location>
</feature>
<protein>
    <submittedName>
        <fullName evidence="2">Uncharacterized protein</fullName>
    </submittedName>
</protein>
<organism evidence="2 3">
    <name type="scientific">Leifsonia aquatica ATCC 14665</name>
    <dbReference type="NCBI Taxonomy" id="1358026"/>
    <lineage>
        <taxon>Bacteria</taxon>
        <taxon>Bacillati</taxon>
        <taxon>Actinomycetota</taxon>
        <taxon>Actinomycetes</taxon>
        <taxon>Micrococcales</taxon>
        <taxon>Microbacteriaceae</taxon>
        <taxon>Leifsonia</taxon>
    </lineage>
</organism>
<comment type="caution">
    <text evidence="2">The sequence shown here is derived from an EMBL/GenBank/DDBJ whole genome shotgun (WGS) entry which is preliminary data.</text>
</comment>
<proteinExistence type="predicted"/>
<dbReference type="HOGENOM" id="CLU_2983670_0_0_11"/>
<accession>U2TD95</accession>
<name>U2TD95_LEIAQ</name>
<dbReference type="EMBL" id="AWVQ01000096">
    <property type="protein sequence ID" value="ERK72677.1"/>
    <property type="molecule type" value="Genomic_DNA"/>
</dbReference>
<sequence length="58" mass="6650">MVRASLRRVVHSGSCWGRRDGTGRYGMGFRRGARRRPRRRARARSAARAGRPRGDRGR</sequence>
<feature type="compositionally biased region" description="Basic residues" evidence="1">
    <location>
        <begin position="31"/>
        <end position="45"/>
    </location>
</feature>
<dbReference type="Proteomes" id="UP000016605">
    <property type="component" value="Unassembled WGS sequence"/>
</dbReference>
<feature type="region of interest" description="Disordered" evidence="1">
    <location>
        <begin position="1"/>
        <end position="58"/>
    </location>
</feature>
<evidence type="ECO:0000256" key="1">
    <source>
        <dbReference type="SAM" id="MobiDB-lite"/>
    </source>
</evidence>
<gene>
    <name evidence="2" type="ORF">N136_00963</name>
</gene>
<reference evidence="2 3" key="1">
    <citation type="submission" date="2013-08" db="EMBL/GenBank/DDBJ databases">
        <authorList>
            <person name="Weinstock G."/>
            <person name="Sodergren E."/>
            <person name="Wylie T."/>
            <person name="Fulton L."/>
            <person name="Fulton R."/>
            <person name="Fronick C."/>
            <person name="O'Laughlin M."/>
            <person name="Godfrey J."/>
            <person name="Miner T."/>
            <person name="Herter B."/>
            <person name="Appelbaum E."/>
            <person name="Cordes M."/>
            <person name="Lek S."/>
            <person name="Wollam A."/>
            <person name="Pepin K.H."/>
            <person name="Palsikar V.B."/>
            <person name="Mitreva M."/>
            <person name="Wilson R.K."/>
        </authorList>
    </citation>
    <scope>NUCLEOTIDE SEQUENCE [LARGE SCALE GENOMIC DNA]</scope>
    <source>
        <strain evidence="2 3">ATCC 14665</strain>
    </source>
</reference>
<evidence type="ECO:0000313" key="3">
    <source>
        <dbReference type="Proteomes" id="UP000016605"/>
    </source>
</evidence>